<dbReference type="Proteomes" id="UP000316083">
    <property type="component" value="Unassembled WGS sequence"/>
</dbReference>
<dbReference type="EMBL" id="VITF01000001">
    <property type="protein sequence ID" value="TWA74874.1"/>
    <property type="molecule type" value="Genomic_DNA"/>
</dbReference>
<protein>
    <submittedName>
        <fullName evidence="1">Uncharacterized protein</fullName>
    </submittedName>
</protein>
<evidence type="ECO:0000313" key="1">
    <source>
        <dbReference type="EMBL" id="TWA74874.1"/>
    </source>
</evidence>
<reference evidence="1 2" key="1">
    <citation type="submission" date="2019-06" db="EMBL/GenBank/DDBJ databases">
        <title>Genomic Encyclopedia of Type Strains, Phase IV (KMG-V): Genome sequencing to study the core and pangenomes of soil and plant-associated prokaryotes.</title>
        <authorList>
            <person name="Whitman W."/>
        </authorList>
    </citation>
    <scope>NUCLEOTIDE SEQUENCE [LARGE SCALE GENOMIC DNA]</scope>
    <source>
        <strain evidence="1 2">BR 11796</strain>
    </source>
</reference>
<gene>
    <name evidence="1" type="ORF">FBZ82_101894</name>
</gene>
<evidence type="ECO:0000313" key="2">
    <source>
        <dbReference type="Proteomes" id="UP000316083"/>
    </source>
</evidence>
<dbReference type="AlphaFoldDB" id="A0A560BQH9"/>
<sequence length="45" mass="5056">MNSSTYTHIGSDRAPSSALQAVREFLAAWLRATPAYIVYRALNER</sequence>
<organism evidence="1 2">
    <name type="scientific">Azospirillum brasilense</name>
    <dbReference type="NCBI Taxonomy" id="192"/>
    <lineage>
        <taxon>Bacteria</taxon>
        <taxon>Pseudomonadati</taxon>
        <taxon>Pseudomonadota</taxon>
        <taxon>Alphaproteobacteria</taxon>
        <taxon>Rhodospirillales</taxon>
        <taxon>Azospirillaceae</taxon>
        <taxon>Azospirillum</taxon>
    </lineage>
</organism>
<comment type="caution">
    <text evidence="1">The sequence shown here is derived from an EMBL/GenBank/DDBJ whole genome shotgun (WGS) entry which is preliminary data.</text>
</comment>
<name>A0A560BQH9_AZOBR</name>
<dbReference type="RefSeq" id="WP_186464735.1">
    <property type="nucleotide sequence ID" value="NZ_VITF01000001.1"/>
</dbReference>
<proteinExistence type="predicted"/>
<accession>A0A560BQH9</accession>